<keyword evidence="5" id="KW-0049">Antioxidant</keyword>
<dbReference type="PROSITE" id="PS51352">
    <property type="entry name" value="THIOREDOXIN_2"/>
    <property type="match status" value="1"/>
</dbReference>
<evidence type="ECO:0000259" key="13">
    <source>
        <dbReference type="PROSITE" id="PS51352"/>
    </source>
</evidence>
<comment type="similarity">
    <text evidence="10">Belongs to the peroxiredoxin family. BCP/PrxQ subfamily.</text>
</comment>
<dbReference type="InterPro" id="IPR036249">
    <property type="entry name" value="Thioredoxin-like_sf"/>
</dbReference>
<evidence type="ECO:0000256" key="12">
    <source>
        <dbReference type="ARBA" id="ARBA00049091"/>
    </source>
</evidence>
<dbReference type="PANTHER" id="PTHR42801">
    <property type="entry name" value="THIOREDOXIN-DEPENDENT PEROXIDE REDUCTASE"/>
    <property type="match status" value="1"/>
</dbReference>
<protein>
    <recommendedName>
        <fullName evidence="3">thioredoxin-dependent peroxiredoxin</fullName>
        <ecNumber evidence="3">1.11.1.24</ecNumber>
    </recommendedName>
    <alternativeName>
        <fullName evidence="11">Bacterioferritin comigratory protein</fullName>
    </alternativeName>
    <alternativeName>
        <fullName evidence="9">Thioredoxin peroxidase</fullName>
    </alternativeName>
</protein>
<organism evidence="14 15">
    <name type="scientific">Finegoldia magna</name>
    <name type="common">Peptostreptococcus magnus</name>
    <dbReference type="NCBI Taxonomy" id="1260"/>
    <lineage>
        <taxon>Bacteria</taxon>
        <taxon>Bacillati</taxon>
        <taxon>Bacillota</taxon>
        <taxon>Tissierellia</taxon>
        <taxon>Tissierellales</taxon>
        <taxon>Peptoniphilaceae</taxon>
        <taxon>Finegoldia</taxon>
    </lineage>
</organism>
<dbReference type="InterPro" id="IPR050924">
    <property type="entry name" value="Peroxiredoxin_BCP/PrxQ"/>
</dbReference>
<comment type="catalytic activity">
    <reaction evidence="12">
        <text>a hydroperoxide + [thioredoxin]-dithiol = an alcohol + [thioredoxin]-disulfide + H2O</text>
        <dbReference type="Rhea" id="RHEA:62620"/>
        <dbReference type="Rhea" id="RHEA-COMP:10698"/>
        <dbReference type="Rhea" id="RHEA-COMP:10700"/>
        <dbReference type="ChEBI" id="CHEBI:15377"/>
        <dbReference type="ChEBI" id="CHEBI:29950"/>
        <dbReference type="ChEBI" id="CHEBI:30879"/>
        <dbReference type="ChEBI" id="CHEBI:35924"/>
        <dbReference type="ChEBI" id="CHEBI:50058"/>
        <dbReference type="EC" id="1.11.1.24"/>
    </reaction>
</comment>
<keyword evidence="8" id="KW-0676">Redox-active center</keyword>
<keyword evidence="4" id="KW-0575">Peroxidase</keyword>
<evidence type="ECO:0000256" key="9">
    <source>
        <dbReference type="ARBA" id="ARBA00032824"/>
    </source>
</evidence>
<dbReference type="SUPFAM" id="SSF52833">
    <property type="entry name" value="Thioredoxin-like"/>
    <property type="match status" value="1"/>
</dbReference>
<name>A0A233V279_FINMA</name>
<evidence type="ECO:0000256" key="2">
    <source>
        <dbReference type="ARBA" id="ARBA00011245"/>
    </source>
</evidence>
<keyword evidence="7" id="KW-1015">Disulfide bond</keyword>
<dbReference type="FunFam" id="3.40.30.10:FF:000007">
    <property type="entry name" value="Thioredoxin-dependent thiol peroxidase"/>
    <property type="match status" value="1"/>
</dbReference>
<keyword evidence="6" id="KW-0560">Oxidoreductase</keyword>
<evidence type="ECO:0000256" key="1">
    <source>
        <dbReference type="ARBA" id="ARBA00003330"/>
    </source>
</evidence>
<dbReference type="PANTHER" id="PTHR42801:SF4">
    <property type="entry name" value="AHPC_TSA FAMILY PROTEIN"/>
    <property type="match status" value="1"/>
</dbReference>
<evidence type="ECO:0000256" key="10">
    <source>
        <dbReference type="ARBA" id="ARBA00038489"/>
    </source>
</evidence>
<evidence type="ECO:0000313" key="14">
    <source>
        <dbReference type="EMBL" id="OXZ26488.1"/>
    </source>
</evidence>
<dbReference type="Pfam" id="PF00578">
    <property type="entry name" value="AhpC-TSA"/>
    <property type="match status" value="1"/>
</dbReference>
<comment type="subunit">
    <text evidence="2">Monomer.</text>
</comment>
<reference evidence="15" key="1">
    <citation type="submission" date="2017-04" db="EMBL/GenBank/DDBJ databases">
        <title>Finegoldia magna isolated from orthopedic joint implant-associated infections.</title>
        <authorList>
            <person name="Bjorklund S."/>
            <person name="Bruggemann H."/>
            <person name="Jensen A."/>
            <person name="Hellmark B."/>
            <person name="Soderquist B."/>
        </authorList>
    </citation>
    <scope>NUCLEOTIDE SEQUENCE [LARGE SCALE GENOMIC DNA]</scope>
    <source>
        <strain evidence="15">CCUG 54800</strain>
    </source>
</reference>
<evidence type="ECO:0000313" key="15">
    <source>
        <dbReference type="Proteomes" id="UP000215413"/>
    </source>
</evidence>
<evidence type="ECO:0000256" key="3">
    <source>
        <dbReference type="ARBA" id="ARBA00013017"/>
    </source>
</evidence>
<gene>
    <name evidence="14" type="ORF">B9N49_08770</name>
</gene>
<dbReference type="Gene3D" id="3.40.30.10">
    <property type="entry name" value="Glutaredoxin"/>
    <property type="match status" value="1"/>
</dbReference>
<dbReference type="GO" id="GO:0008379">
    <property type="term" value="F:thioredoxin peroxidase activity"/>
    <property type="evidence" value="ECO:0007669"/>
    <property type="project" value="TreeGrafter"/>
</dbReference>
<dbReference type="EMBL" id="NDYC01000044">
    <property type="protein sequence ID" value="OXZ26488.1"/>
    <property type="molecule type" value="Genomic_DNA"/>
</dbReference>
<dbReference type="Proteomes" id="UP000215413">
    <property type="component" value="Unassembled WGS sequence"/>
</dbReference>
<evidence type="ECO:0000256" key="7">
    <source>
        <dbReference type="ARBA" id="ARBA00023157"/>
    </source>
</evidence>
<evidence type="ECO:0000256" key="5">
    <source>
        <dbReference type="ARBA" id="ARBA00022862"/>
    </source>
</evidence>
<dbReference type="CDD" id="cd03017">
    <property type="entry name" value="PRX_BCP"/>
    <property type="match status" value="1"/>
</dbReference>
<evidence type="ECO:0000256" key="11">
    <source>
        <dbReference type="ARBA" id="ARBA00041373"/>
    </source>
</evidence>
<evidence type="ECO:0000256" key="8">
    <source>
        <dbReference type="ARBA" id="ARBA00023284"/>
    </source>
</evidence>
<dbReference type="GO" id="GO:0005737">
    <property type="term" value="C:cytoplasm"/>
    <property type="evidence" value="ECO:0007669"/>
    <property type="project" value="TreeGrafter"/>
</dbReference>
<dbReference type="EC" id="1.11.1.24" evidence="3"/>
<proteinExistence type="inferred from homology"/>
<accession>A0A233V279</accession>
<evidence type="ECO:0000256" key="6">
    <source>
        <dbReference type="ARBA" id="ARBA00023002"/>
    </source>
</evidence>
<dbReference type="InterPro" id="IPR000866">
    <property type="entry name" value="AhpC/TSA"/>
</dbReference>
<comment type="function">
    <text evidence="1">Thiol-specific peroxidase that catalyzes the reduction of hydrogen peroxide and organic hydroperoxides to water and alcohols, respectively. Plays a role in cell protection against oxidative stress by detoxifying peroxides and as sensor of hydrogen peroxide-mediated signaling events.</text>
</comment>
<evidence type="ECO:0000256" key="4">
    <source>
        <dbReference type="ARBA" id="ARBA00022559"/>
    </source>
</evidence>
<comment type="caution">
    <text evidence="14">The sequence shown here is derived from an EMBL/GenBank/DDBJ whole genome shotgun (WGS) entry which is preliminary data.</text>
</comment>
<dbReference type="InterPro" id="IPR013766">
    <property type="entry name" value="Thioredoxin_domain"/>
</dbReference>
<dbReference type="AlphaFoldDB" id="A0A233V279"/>
<feature type="domain" description="Thioredoxin" evidence="13">
    <location>
        <begin position="1"/>
        <end position="145"/>
    </location>
</feature>
<dbReference type="RefSeq" id="WP_094206382.1">
    <property type="nucleotide sequence ID" value="NZ_JBKTVP010000006.1"/>
</dbReference>
<sequence length="146" mass="17164">MNNLKEFLNEEYYDKYKGKNLVVYIYPKDNTSGCTIEADGFSEIYDEFQKLNTEVVGISKDTEKTHENFRKKQGLKQELISDPERIFLNNFGCVYKGKMFGKEVTKTERSTFVFDKDMNLVKEFRKVKPDGNPQEVLDFVRDNLND</sequence>
<dbReference type="GO" id="GO:0045454">
    <property type="term" value="P:cell redox homeostasis"/>
    <property type="evidence" value="ECO:0007669"/>
    <property type="project" value="TreeGrafter"/>
</dbReference>
<dbReference type="GO" id="GO:0034599">
    <property type="term" value="P:cellular response to oxidative stress"/>
    <property type="evidence" value="ECO:0007669"/>
    <property type="project" value="TreeGrafter"/>
</dbReference>